<organism evidence="2 3">
    <name type="scientific">Petrolisthes manimaculis</name>
    <dbReference type="NCBI Taxonomy" id="1843537"/>
    <lineage>
        <taxon>Eukaryota</taxon>
        <taxon>Metazoa</taxon>
        <taxon>Ecdysozoa</taxon>
        <taxon>Arthropoda</taxon>
        <taxon>Crustacea</taxon>
        <taxon>Multicrustacea</taxon>
        <taxon>Malacostraca</taxon>
        <taxon>Eumalacostraca</taxon>
        <taxon>Eucarida</taxon>
        <taxon>Decapoda</taxon>
        <taxon>Pleocyemata</taxon>
        <taxon>Anomura</taxon>
        <taxon>Galatheoidea</taxon>
        <taxon>Porcellanidae</taxon>
        <taxon>Petrolisthes</taxon>
    </lineage>
</organism>
<dbReference type="Proteomes" id="UP001292094">
    <property type="component" value="Unassembled WGS sequence"/>
</dbReference>
<feature type="compositionally biased region" description="Low complexity" evidence="1">
    <location>
        <begin position="57"/>
        <end position="73"/>
    </location>
</feature>
<name>A0AAE1NP28_9EUCA</name>
<feature type="compositionally biased region" description="Pro residues" evidence="1">
    <location>
        <begin position="1"/>
        <end position="10"/>
    </location>
</feature>
<reference evidence="2" key="1">
    <citation type="submission" date="2023-11" db="EMBL/GenBank/DDBJ databases">
        <title>Genome assemblies of two species of porcelain crab, Petrolisthes cinctipes and Petrolisthes manimaculis (Anomura: Porcellanidae).</title>
        <authorList>
            <person name="Angst P."/>
        </authorList>
    </citation>
    <scope>NUCLEOTIDE SEQUENCE</scope>
    <source>
        <strain evidence="2">PB745_02</strain>
        <tissue evidence="2">Gill</tissue>
    </source>
</reference>
<sequence>MTPHPVPPHHPYITTHHSPPSPTPSPVYNYPSHPPQPHPITRTELPITPHPAPPHHPYITTHHSPPSPTHDSPPTQPHAITRIDLPQVYGGPESNLLKSVTEEWTPWLLICG</sequence>
<comment type="caution">
    <text evidence="2">The sequence shown here is derived from an EMBL/GenBank/DDBJ whole genome shotgun (WGS) entry which is preliminary data.</text>
</comment>
<evidence type="ECO:0000313" key="2">
    <source>
        <dbReference type="EMBL" id="KAK4292336.1"/>
    </source>
</evidence>
<keyword evidence="3" id="KW-1185">Reference proteome</keyword>
<gene>
    <name evidence="2" type="ORF">Pmani_034880</name>
</gene>
<dbReference type="EMBL" id="JAWZYT010004862">
    <property type="protein sequence ID" value="KAK4292336.1"/>
    <property type="molecule type" value="Genomic_DNA"/>
</dbReference>
<proteinExistence type="predicted"/>
<accession>A0AAE1NP28</accession>
<protein>
    <submittedName>
        <fullName evidence="2">Uncharacterized protein</fullName>
    </submittedName>
</protein>
<dbReference type="AlphaFoldDB" id="A0AAE1NP28"/>
<evidence type="ECO:0000256" key="1">
    <source>
        <dbReference type="SAM" id="MobiDB-lite"/>
    </source>
</evidence>
<evidence type="ECO:0000313" key="3">
    <source>
        <dbReference type="Proteomes" id="UP001292094"/>
    </source>
</evidence>
<feature type="region of interest" description="Disordered" evidence="1">
    <location>
        <begin position="1"/>
        <end position="79"/>
    </location>
</feature>